<dbReference type="SUPFAM" id="SSF48452">
    <property type="entry name" value="TPR-like"/>
    <property type="match status" value="1"/>
</dbReference>
<dbReference type="PANTHER" id="PTHR45586:SF1">
    <property type="entry name" value="LIPOPOLYSACCHARIDE ASSEMBLY PROTEIN B"/>
    <property type="match status" value="1"/>
</dbReference>
<dbReference type="InterPro" id="IPR013105">
    <property type="entry name" value="TPR_2"/>
</dbReference>
<reference evidence="4 5" key="1">
    <citation type="submission" date="2019-06" db="EMBL/GenBank/DDBJ databases">
        <title>Whole genome shotgun sequence of Halomonas halmophila NBRC 15537.</title>
        <authorList>
            <person name="Hosoyama A."/>
            <person name="Uohara A."/>
            <person name="Ohji S."/>
            <person name="Ichikawa N."/>
        </authorList>
    </citation>
    <scope>NUCLEOTIDE SEQUENCE [LARGE SCALE GENOMIC DNA]</scope>
    <source>
        <strain evidence="4 5">NBRC 15537</strain>
    </source>
</reference>
<dbReference type="OrthoDB" id="129043at2"/>
<evidence type="ECO:0000256" key="3">
    <source>
        <dbReference type="PROSITE-ProRule" id="PRU00339"/>
    </source>
</evidence>
<keyword evidence="1" id="KW-0677">Repeat</keyword>
<organism evidence="4 5">
    <name type="scientific">Halomonas halmophila</name>
    <dbReference type="NCBI Taxonomy" id="252"/>
    <lineage>
        <taxon>Bacteria</taxon>
        <taxon>Pseudomonadati</taxon>
        <taxon>Pseudomonadota</taxon>
        <taxon>Gammaproteobacteria</taxon>
        <taxon>Oceanospirillales</taxon>
        <taxon>Halomonadaceae</taxon>
        <taxon>Halomonas</taxon>
    </lineage>
</organism>
<dbReference type="PROSITE" id="PS51257">
    <property type="entry name" value="PROKAR_LIPOPROTEIN"/>
    <property type="match status" value="1"/>
</dbReference>
<dbReference type="PROSITE" id="PS50293">
    <property type="entry name" value="TPR_REGION"/>
    <property type="match status" value="1"/>
</dbReference>
<dbReference type="Gene3D" id="1.25.40.10">
    <property type="entry name" value="Tetratricopeptide repeat domain"/>
    <property type="match status" value="1"/>
</dbReference>
<dbReference type="InterPro" id="IPR051012">
    <property type="entry name" value="CellSynth/LPSAsmb/PSIAsmb"/>
</dbReference>
<dbReference type="PANTHER" id="PTHR45586">
    <property type="entry name" value="TPR REPEAT-CONTAINING PROTEIN PA4667"/>
    <property type="match status" value="1"/>
</dbReference>
<keyword evidence="2 3" id="KW-0802">TPR repeat</keyword>
<comment type="caution">
    <text evidence="4">The sequence shown here is derived from an EMBL/GenBank/DDBJ whole genome shotgun (WGS) entry which is preliminary data.</text>
</comment>
<evidence type="ECO:0000256" key="2">
    <source>
        <dbReference type="ARBA" id="ARBA00022803"/>
    </source>
</evidence>
<protein>
    <submittedName>
        <fullName evidence="4">Uncharacterized protein</fullName>
    </submittedName>
</protein>
<feature type="repeat" description="TPR" evidence="3">
    <location>
        <begin position="42"/>
        <end position="75"/>
    </location>
</feature>
<feature type="repeat" description="TPR" evidence="3">
    <location>
        <begin position="146"/>
        <end position="179"/>
    </location>
</feature>
<sequence length="240" mass="26213">MTGRTSLDGYRQQRIAALLIGVLWLSGCAMRADQIPQDARPAEAYTRLGEAYLARDNLPRASQALRHALELAPDNAVAHQAMAMVHQRRGDERLADAAFREALQAAPDLTRARNNYAAFLYDQGQFDAACHQLQRASQDRHYAERARLLVNLGRCQLALGKEAAARASFEEALSIAPDHAGGHLHLGELEAARGNLGSAERHLEHYRRLAGPDSQAARLADKISRARDGQRLPAASPGTS</sequence>
<dbReference type="InterPro" id="IPR013360">
    <property type="entry name" value="Pilus_4_PilW"/>
</dbReference>
<dbReference type="Pfam" id="PF07719">
    <property type="entry name" value="TPR_2"/>
    <property type="match status" value="1"/>
</dbReference>
<gene>
    <name evidence="4" type="ORF">HHA01_20280</name>
</gene>
<dbReference type="InterPro" id="IPR019734">
    <property type="entry name" value="TPR_rpt"/>
</dbReference>
<evidence type="ECO:0000313" key="5">
    <source>
        <dbReference type="Proteomes" id="UP000319812"/>
    </source>
</evidence>
<evidence type="ECO:0000256" key="1">
    <source>
        <dbReference type="ARBA" id="ARBA00022737"/>
    </source>
</evidence>
<name>A0A4Y4F7E0_9GAMM</name>
<dbReference type="NCBIfam" id="TIGR02521">
    <property type="entry name" value="type_IV_pilW"/>
    <property type="match status" value="1"/>
</dbReference>
<evidence type="ECO:0000313" key="4">
    <source>
        <dbReference type="EMBL" id="GED23051.1"/>
    </source>
</evidence>
<dbReference type="SMART" id="SM00028">
    <property type="entry name" value="TPR"/>
    <property type="match status" value="3"/>
</dbReference>
<proteinExistence type="predicted"/>
<dbReference type="Pfam" id="PF13424">
    <property type="entry name" value="TPR_12"/>
    <property type="match status" value="1"/>
</dbReference>
<dbReference type="InterPro" id="IPR011990">
    <property type="entry name" value="TPR-like_helical_dom_sf"/>
</dbReference>
<dbReference type="RefSeq" id="WP_141320375.1">
    <property type="nucleotide sequence ID" value="NZ_BJOC01000027.1"/>
</dbReference>
<accession>A0A4Y4F7E0</accession>
<dbReference type="PROSITE" id="PS50005">
    <property type="entry name" value="TPR"/>
    <property type="match status" value="2"/>
</dbReference>
<dbReference type="Proteomes" id="UP000319812">
    <property type="component" value="Unassembled WGS sequence"/>
</dbReference>
<dbReference type="EMBL" id="BJOC01000027">
    <property type="protein sequence ID" value="GED23051.1"/>
    <property type="molecule type" value="Genomic_DNA"/>
</dbReference>
<keyword evidence="5" id="KW-1185">Reference proteome</keyword>
<dbReference type="AlphaFoldDB" id="A0A4Y4F7E0"/>